<sequence>MKINPNLKKYIGEGLLIVFSVLFALFINQSFDDYRTHQKKTIAQESILKELRANQAILANWQVKHTAIKQRLTSVIEGQADSLKSELQQYDYLNLGVLTNNEVLIDAFLTNTAWESARATGIITEFDFETIQQLTLVYDLQAIILDRTTIQLLDYLFAAESNDITKLDRTLVQLQLRLRELTGQEISLSGLYKEAIEVLEK</sequence>
<organism evidence="2 3">
    <name type="scientific">Carboxylicivirga mesophila</name>
    <dbReference type="NCBI Taxonomy" id="1166478"/>
    <lineage>
        <taxon>Bacteria</taxon>
        <taxon>Pseudomonadati</taxon>
        <taxon>Bacteroidota</taxon>
        <taxon>Bacteroidia</taxon>
        <taxon>Marinilabiliales</taxon>
        <taxon>Marinilabiliaceae</taxon>
        <taxon>Carboxylicivirga</taxon>
    </lineage>
</organism>
<evidence type="ECO:0000313" key="3">
    <source>
        <dbReference type="Proteomes" id="UP000721861"/>
    </source>
</evidence>
<evidence type="ECO:0000256" key="1">
    <source>
        <dbReference type="SAM" id="Phobius"/>
    </source>
</evidence>
<protein>
    <submittedName>
        <fullName evidence="2">Uncharacterized protein</fullName>
    </submittedName>
</protein>
<evidence type="ECO:0000313" key="2">
    <source>
        <dbReference type="EMBL" id="MBS2214007.1"/>
    </source>
</evidence>
<keyword evidence="3" id="KW-1185">Reference proteome</keyword>
<keyword evidence="1" id="KW-0812">Transmembrane</keyword>
<name>A0ABS5KGZ4_9BACT</name>
<gene>
    <name evidence="2" type="ORF">KEM09_21540</name>
</gene>
<dbReference type="EMBL" id="JAGUCN010000047">
    <property type="protein sequence ID" value="MBS2214007.1"/>
    <property type="molecule type" value="Genomic_DNA"/>
</dbReference>
<keyword evidence="1" id="KW-1133">Transmembrane helix</keyword>
<reference evidence="2 3" key="1">
    <citation type="journal article" date="2014" name="Int. J. Syst. Evol. Microbiol.">
        <title>Carboxylicivirga gen. nov. in the family Marinilabiliaceae with two novel species, Carboxylicivirga mesophila sp. nov. and Carboxylicivirga taeanensis sp. nov., and reclassification of Cytophaga fermentans as Saccharicrinis fermentans gen. nov., comb. nov.</title>
        <authorList>
            <person name="Yang S.H."/>
            <person name="Seo H.S."/>
            <person name="Woo J.H."/>
            <person name="Oh H.M."/>
            <person name="Jang H."/>
            <person name="Lee J.H."/>
            <person name="Kim S.J."/>
            <person name="Kwon K.K."/>
        </authorList>
    </citation>
    <scope>NUCLEOTIDE SEQUENCE [LARGE SCALE GENOMIC DNA]</scope>
    <source>
        <strain evidence="2 3">JCM 18290</strain>
    </source>
</reference>
<feature type="transmembrane region" description="Helical" evidence="1">
    <location>
        <begin position="12"/>
        <end position="31"/>
    </location>
</feature>
<dbReference type="Proteomes" id="UP000721861">
    <property type="component" value="Unassembled WGS sequence"/>
</dbReference>
<accession>A0ABS5KGZ4</accession>
<comment type="caution">
    <text evidence="2">The sequence shown here is derived from an EMBL/GenBank/DDBJ whole genome shotgun (WGS) entry which is preliminary data.</text>
</comment>
<dbReference type="RefSeq" id="WP_212231966.1">
    <property type="nucleotide sequence ID" value="NZ_JAGUCN010000047.1"/>
</dbReference>
<keyword evidence="1" id="KW-0472">Membrane</keyword>
<proteinExistence type="predicted"/>